<evidence type="ECO:0000256" key="1">
    <source>
        <dbReference type="SAM" id="MobiDB-lite"/>
    </source>
</evidence>
<feature type="region of interest" description="Disordered" evidence="1">
    <location>
        <begin position="100"/>
        <end position="182"/>
    </location>
</feature>
<dbReference type="AlphaFoldDB" id="A0AAN9F9V2"/>
<keyword evidence="4" id="KW-1185">Reference proteome</keyword>
<sequence>MASHNGNNEKIGGYIVYKRRKKQNASNSEASIGNVNGHLAIIPYEERQCQKSYDNDDPSKGIENCKTYEKGKHSPSSCSKAKTTLELSKDKALMLIKSTSAKEGPSLPRAPLSSQNCVPGPHRVPTNATQYMFATSSNAEMGGAQPQKRRATRGVGSFSDPIQIEESPPPKVHRGQTKQKKP</sequence>
<feature type="compositionally biased region" description="Polar residues" evidence="1">
    <location>
        <begin position="126"/>
        <end position="139"/>
    </location>
</feature>
<evidence type="ECO:0000313" key="3">
    <source>
        <dbReference type="EMBL" id="KAK7271340.1"/>
    </source>
</evidence>
<organism evidence="3 4">
    <name type="scientific">Clitoria ternatea</name>
    <name type="common">Butterfly pea</name>
    <dbReference type="NCBI Taxonomy" id="43366"/>
    <lineage>
        <taxon>Eukaryota</taxon>
        <taxon>Viridiplantae</taxon>
        <taxon>Streptophyta</taxon>
        <taxon>Embryophyta</taxon>
        <taxon>Tracheophyta</taxon>
        <taxon>Spermatophyta</taxon>
        <taxon>Magnoliopsida</taxon>
        <taxon>eudicotyledons</taxon>
        <taxon>Gunneridae</taxon>
        <taxon>Pentapetalae</taxon>
        <taxon>rosids</taxon>
        <taxon>fabids</taxon>
        <taxon>Fabales</taxon>
        <taxon>Fabaceae</taxon>
        <taxon>Papilionoideae</taxon>
        <taxon>50 kb inversion clade</taxon>
        <taxon>NPAAA clade</taxon>
        <taxon>indigoferoid/millettioid clade</taxon>
        <taxon>Phaseoleae</taxon>
        <taxon>Clitoria</taxon>
    </lineage>
</organism>
<proteinExistence type="predicted"/>
<protein>
    <submittedName>
        <fullName evidence="3">Uncharacterized protein</fullName>
    </submittedName>
</protein>
<feature type="compositionally biased region" description="Basic residues" evidence="1">
    <location>
        <begin position="171"/>
        <end position="182"/>
    </location>
</feature>
<dbReference type="EMBL" id="JAYKXN010000007">
    <property type="protein sequence ID" value="KAK7271340.1"/>
    <property type="molecule type" value="Genomic_DNA"/>
</dbReference>
<accession>A0AAN9F9V2</accession>
<dbReference type="EMBL" id="JAYKXN010000007">
    <property type="protein sequence ID" value="KAK7271339.1"/>
    <property type="molecule type" value="Genomic_DNA"/>
</dbReference>
<evidence type="ECO:0000313" key="4">
    <source>
        <dbReference type="Proteomes" id="UP001359559"/>
    </source>
</evidence>
<evidence type="ECO:0000313" key="2">
    <source>
        <dbReference type="EMBL" id="KAK7271339.1"/>
    </source>
</evidence>
<reference evidence="3 4" key="1">
    <citation type="submission" date="2024-01" db="EMBL/GenBank/DDBJ databases">
        <title>The genomes of 5 underutilized Papilionoideae crops provide insights into root nodulation and disease resistance.</title>
        <authorList>
            <person name="Yuan L."/>
        </authorList>
    </citation>
    <scope>NUCLEOTIDE SEQUENCE [LARGE SCALE GENOMIC DNA]</scope>
    <source>
        <strain evidence="3">LY-2023</strain>
        <tissue evidence="3">Leaf</tissue>
    </source>
</reference>
<gene>
    <name evidence="2" type="ORF">RJT34_27145</name>
    <name evidence="3" type="ORF">RJT34_27146</name>
</gene>
<comment type="caution">
    <text evidence="3">The sequence shown here is derived from an EMBL/GenBank/DDBJ whole genome shotgun (WGS) entry which is preliminary data.</text>
</comment>
<name>A0AAN9F9V2_CLITE</name>
<dbReference type="Proteomes" id="UP001359559">
    <property type="component" value="Unassembled WGS sequence"/>
</dbReference>